<feature type="region of interest" description="Disordered" evidence="1">
    <location>
        <begin position="506"/>
        <end position="529"/>
    </location>
</feature>
<name>A7SW68_NEMVE</name>
<dbReference type="Pfam" id="PF10253">
    <property type="entry name" value="PRCC"/>
    <property type="match status" value="1"/>
</dbReference>
<dbReference type="EMBL" id="DS469853">
    <property type="protein sequence ID" value="EDO32056.1"/>
    <property type="molecule type" value="Genomic_DNA"/>
</dbReference>
<dbReference type="OMA" id="TRQSYSK"/>
<feature type="region of interest" description="Disordered" evidence="1">
    <location>
        <begin position="125"/>
        <end position="464"/>
    </location>
</feature>
<proteinExistence type="predicted"/>
<dbReference type="PANTHER" id="PTHR13621:SF2">
    <property type="entry name" value="PROLINE-RICH PROTEIN PRCC"/>
    <property type="match status" value="1"/>
</dbReference>
<evidence type="ECO:0008006" key="4">
    <source>
        <dbReference type="Google" id="ProtNLM"/>
    </source>
</evidence>
<evidence type="ECO:0000313" key="3">
    <source>
        <dbReference type="Proteomes" id="UP000001593"/>
    </source>
</evidence>
<dbReference type="InParanoid" id="A7SW68"/>
<dbReference type="PANTHER" id="PTHR13621">
    <property type="entry name" value="PROLINE-RICH PROTEIN PRCC"/>
    <property type="match status" value="1"/>
</dbReference>
<accession>A7SW68</accession>
<dbReference type="HOGENOM" id="CLU_481727_0_0_1"/>
<feature type="compositionally biased region" description="Acidic residues" evidence="1">
    <location>
        <begin position="9"/>
        <end position="19"/>
    </location>
</feature>
<feature type="compositionally biased region" description="Low complexity" evidence="1">
    <location>
        <begin position="380"/>
        <end position="396"/>
    </location>
</feature>
<dbReference type="AlphaFoldDB" id="A7SW68"/>
<feature type="compositionally biased region" description="Basic and acidic residues" evidence="1">
    <location>
        <begin position="129"/>
        <end position="141"/>
    </location>
</feature>
<sequence>MSLVAYGASDDESDSDNQEEFSSGNAKEPSNQQSTSSKFEEKGTPANVGEKNTLQKSGFAAKLPPPKVTVKRTATHLSSLASLLPKPKNESVRPSFPDTQPGPAGLDLGEEDDIIEIEEEYVSLSMTKKKSDVKDTAEDSKSIGSLFSRMPKPWSWQSSVSLGKKSDSGAEVASSKAKQTVKISAVSMPKQADSDDEDEDKPAPKKFKPSGSGSGLAALLPKPKHSVTVKSNPNKPSAKLSNRPLVPHTLTKKPVAPVKAKAAKPAKKDDDNDSDDDDEGNSGPANFFSFGDKPQSNVELDAATMVKSEIPLPAPEIAPADPNPISKTSTLSQNHREVGDDSVLASNNASSNNYSRALSSSAAYGTNDSTSGNAYGGSFYGSASSSSPSSATYGASNTSDVYGDGFYGGPSGSHQTEATAPYYNYQAYTGNDMNSSANSSQPYYTSYDAPQSHTQVQQPTTDTDQLDMEQLRKLQGKKNRKEQINIIDITAADQTKDVELMLTKMSSEEVAHRPSKKKGNMPTSQQRRKHQITYLAFQAKEKEFELRQQWSANRQTKRQTQSKYGF</sequence>
<dbReference type="OrthoDB" id="206969at2759"/>
<feature type="compositionally biased region" description="Low complexity" evidence="1">
    <location>
        <begin position="309"/>
        <end position="320"/>
    </location>
</feature>
<reference evidence="2 3" key="1">
    <citation type="journal article" date="2007" name="Science">
        <title>Sea anemone genome reveals ancestral eumetazoan gene repertoire and genomic organization.</title>
        <authorList>
            <person name="Putnam N.H."/>
            <person name="Srivastava M."/>
            <person name="Hellsten U."/>
            <person name="Dirks B."/>
            <person name="Chapman J."/>
            <person name="Salamov A."/>
            <person name="Terry A."/>
            <person name="Shapiro H."/>
            <person name="Lindquist E."/>
            <person name="Kapitonov V.V."/>
            <person name="Jurka J."/>
            <person name="Genikhovich G."/>
            <person name="Grigoriev I.V."/>
            <person name="Lucas S.M."/>
            <person name="Steele R.E."/>
            <person name="Finnerty J.R."/>
            <person name="Technau U."/>
            <person name="Martindale M.Q."/>
            <person name="Rokhsar D.S."/>
        </authorList>
    </citation>
    <scope>NUCLEOTIDE SEQUENCE [LARGE SCALE GENOMIC DNA]</scope>
    <source>
        <strain evidence="3">CH2 X CH6</strain>
    </source>
</reference>
<dbReference type="InterPro" id="IPR018800">
    <property type="entry name" value="PRCC"/>
</dbReference>
<protein>
    <recommendedName>
        <fullName evidence="4">Proline-rich protein PRCC</fullName>
    </recommendedName>
</protein>
<dbReference type="KEGG" id="nve:5503039"/>
<keyword evidence="3" id="KW-1185">Reference proteome</keyword>
<dbReference type="STRING" id="45351.A7SW68"/>
<dbReference type="eggNOG" id="KOG3903">
    <property type="taxonomic scope" value="Eukaryota"/>
</dbReference>
<evidence type="ECO:0000313" key="2">
    <source>
        <dbReference type="EMBL" id="EDO32056.1"/>
    </source>
</evidence>
<dbReference type="Proteomes" id="UP000001593">
    <property type="component" value="Unassembled WGS sequence"/>
</dbReference>
<evidence type="ECO:0000256" key="1">
    <source>
        <dbReference type="SAM" id="MobiDB-lite"/>
    </source>
</evidence>
<feature type="compositionally biased region" description="Polar residues" evidence="1">
    <location>
        <begin position="24"/>
        <end position="37"/>
    </location>
</feature>
<organism evidence="2 3">
    <name type="scientific">Nematostella vectensis</name>
    <name type="common">Starlet sea anemone</name>
    <dbReference type="NCBI Taxonomy" id="45351"/>
    <lineage>
        <taxon>Eukaryota</taxon>
        <taxon>Metazoa</taxon>
        <taxon>Cnidaria</taxon>
        <taxon>Anthozoa</taxon>
        <taxon>Hexacorallia</taxon>
        <taxon>Actiniaria</taxon>
        <taxon>Edwardsiidae</taxon>
        <taxon>Nematostella</taxon>
    </lineage>
</organism>
<feature type="compositionally biased region" description="Acidic residues" evidence="1">
    <location>
        <begin position="271"/>
        <end position="280"/>
    </location>
</feature>
<feature type="compositionally biased region" description="Low complexity" evidence="1">
    <location>
        <begin position="454"/>
        <end position="463"/>
    </location>
</feature>
<gene>
    <name evidence="2" type="ORF">NEMVEDRAFT_v1g247754</name>
</gene>
<feature type="region of interest" description="Disordered" evidence="1">
    <location>
        <begin position="1"/>
        <end position="110"/>
    </location>
</feature>
<feature type="compositionally biased region" description="Low complexity" evidence="1">
    <location>
        <begin position="344"/>
        <end position="364"/>
    </location>
</feature>
<feature type="compositionally biased region" description="Polar residues" evidence="1">
    <location>
        <begin position="426"/>
        <end position="453"/>
    </location>
</feature>
<dbReference type="GO" id="GO:0005634">
    <property type="term" value="C:nucleus"/>
    <property type="evidence" value="ECO:0000318"/>
    <property type="project" value="GO_Central"/>
</dbReference>